<proteinExistence type="predicted"/>
<dbReference type="Gene3D" id="3.40.50.12780">
    <property type="entry name" value="N-terminal domain of ligase-like"/>
    <property type="match status" value="1"/>
</dbReference>
<evidence type="ECO:0000313" key="4">
    <source>
        <dbReference type="Proteomes" id="UP000054937"/>
    </source>
</evidence>
<gene>
    <name evidence="3" type="ORF">PPERSA_08817</name>
</gene>
<feature type="domain" description="AMP-dependent synthetase/ligase" evidence="2">
    <location>
        <begin position="146"/>
        <end position="236"/>
    </location>
</feature>
<dbReference type="PANTHER" id="PTHR43272">
    <property type="entry name" value="LONG-CHAIN-FATTY-ACID--COA LIGASE"/>
    <property type="match status" value="1"/>
</dbReference>
<accession>A0A0V0R3P5</accession>
<dbReference type="GO" id="GO:0016020">
    <property type="term" value="C:membrane"/>
    <property type="evidence" value="ECO:0007669"/>
    <property type="project" value="TreeGrafter"/>
</dbReference>
<dbReference type="Pfam" id="PF00501">
    <property type="entry name" value="AMP-binding"/>
    <property type="match status" value="1"/>
</dbReference>
<keyword evidence="4" id="KW-1185">Reference proteome</keyword>
<evidence type="ECO:0000259" key="2">
    <source>
        <dbReference type="Pfam" id="PF00501"/>
    </source>
</evidence>
<evidence type="ECO:0000313" key="3">
    <source>
        <dbReference type="EMBL" id="KRX09101.1"/>
    </source>
</evidence>
<dbReference type="SUPFAM" id="SSF56801">
    <property type="entry name" value="Acetyl-CoA synthetase-like"/>
    <property type="match status" value="1"/>
</dbReference>
<dbReference type="GO" id="GO:0005783">
    <property type="term" value="C:endoplasmic reticulum"/>
    <property type="evidence" value="ECO:0007669"/>
    <property type="project" value="TreeGrafter"/>
</dbReference>
<dbReference type="Proteomes" id="UP000054937">
    <property type="component" value="Unassembled WGS sequence"/>
</dbReference>
<name>A0A0V0R3P5_PSEPJ</name>
<dbReference type="AlphaFoldDB" id="A0A0V0R3P5"/>
<dbReference type="GO" id="GO:0004467">
    <property type="term" value="F:long-chain fatty acid-CoA ligase activity"/>
    <property type="evidence" value="ECO:0007669"/>
    <property type="project" value="TreeGrafter"/>
</dbReference>
<feature type="coiled-coil region" evidence="1">
    <location>
        <begin position="484"/>
        <end position="511"/>
    </location>
</feature>
<organism evidence="3 4">
    <name type="scientific">Pseudocohnilembus persalinus</name>
    <name type="common">Ciliate</name>
    <dbReference type="NCBI Taxonomy" id="266149"/>
    <lineage>
        <taxon>Eukaryota</taxon>
        <taxon>Sar</taxon>
        <taxon>Alveolata</taxon>
        <taxon>Ciliophora</taxon>
        <taxon>Intramacronucleata</taxon>
        <taxon>Oligohymenophorea</taxon>
        <taxon>Scuticociliatia</taxon>
        <taxon>Philasterida</taxon>
        <taxon>Pseudocohnilembidae</taxon>
        <taxon>Pseudocohnilembus</taxon>
    </lineage>
</organism>
<dbReference type="GO" id="GO:0005524">
    <property type="term" value="F:ATP binding"/>
    <property type="evidence" value="ECO:0007669"/>
    <property type="project" value="UniProtKB-KW"/>
</dbReference>
<evidence type="ECO:0000256" key="1">
    <source>
        <dbReference type="SAM" id="Coils"/>
    </source>
</evidence>
<keyword evidence="1" id="KW-0175">Coiled coil</keyword>
<dbReference type="InParanoid" id="A0A0V0R3P5"/>
<dbReference type="PANTHER" id="PTHR43272:SF11">
    <property type="entry name" value="AMP-DEPENDENT SYNTHETASE_LIGASE DOMAIN-CONTAINING PROTEIN"/>
    <property type="match status" value="1"/>
</dbReference>
<dbReference type="InterPro" id="IPR042099">
    <property type="entry name" value="ANL_N_sf"/>
</dbReference>
<comment type="caution">
    <text evidence="3">The sequence shown here is derived from an EMBL/GenBank/DDBJ whole genome shotgun (WGS) entry which is preliminary data.</text>
</comment>
<dbReference type="EMBL" id="LDAU01000054">
    <property type="protein sequence ID" value="KRX09101.1"/>
    <property type="molecule type" value="Genomic_DNA"/>
</dbReference>
<dbReference type="OrthoDB" id="10253869at2759"/>
<reference evidence="3 4" key="1">
    <citation type="journal article" date="2015" name="Sci. Rep.">
        <title>Genome of the facultative scuticociliatosis pathogen Pseudocohnilembus persalinus provides insight into its virulence through horizontal gene transfer.</title>
        <authorList>
            <person name="Xiong J."/>
            <person name="Wang G."/>
            <person name="Cheng J."/>
            <person name="Tian M."/>
            <person name="Pan X."/>
            <person name="Warren A."/>
            <person name="Jiang C."/>
            <person name="Yuan D."/>
            <person name="Miao W."/>
        </authorList>
    </citation>
    <scope>NUCLEOTIDE SEQUENCE [LARGE SCALE GENOMIC DNA]</scope>
    <source>
        <strain evidence="3">36N120E</strain>
    </source>
</reference>
<sequence>MGNNCGAPIPVVKKNQKQLYSVQISDPPQQGGASGILIQTQMKTLVCSQKQLHIINTLQVTELGDLENIICLDENLDDSLKMEIQQKFNFYNFYNLINLDLTIENIQLPVISQDDIFTLNLTQNFENKPLLAMLSHRNIKQSNDLNNFWHDKFTFDDYNCLLGNQYGPIEASGFVTSTFIFETLPGHIGGPLNNNEIMILDIPEMGYTQENTDFLGNETPKGELLIRGNNLFEGYYLEPEQSKLKISNNRWLHTGDIAQIRIDNSFEIVDRIDLNFNSARGEFINPMKLETYLTSLNCIEECFITGNPYFNYLTAVITPNYDNLIKQQILDNKDIFFLQEQVLKKQSSNNNNQNTLDLDDLNFNQNNEENKISNQNSIQQISLVKKLKENVMHQILDFQKKLLREKIIAFPEIVFNINIIFNKNNKLLQAEDIQVINEINQVYGLPQLTRIGEKCLKRFFIRKRYQQEIDSLYPCYPPCSDNQQNFYDNNINIYNNKIINLEDEFQIKENLQLLISQKNKICQKCQRLFSLIEDNQIIQQQNQI</sequence>
<protein>
    <recommendedName>
        <fullName evidence="2">AMP-dependent synthetase/ligase domain-containing protein</fullName>
    </recommendedName>
</protein>
<dbReference type="InterPro" id="IPR000873">
    <property type="entry name" value="AMP-dep_synth/lig_dom"/>
</dbReference>